<sequence>MGRLEFTGSACAGGADASPTASTMLMPAATPRSERPIRNTSRLRFIIATPSRLRQSKAAELLEAQEHDTRAFGTQKKFRDACVHT</sequence>
<protein>
    <submittedName>
        <fullName evidence="2">Uncharacterized protein</fullName>
    </submittedName>
</protein>
<gene>
    <name evidence="2" type="ORF">GCM10010411_87180</name>
</gene>
<feature type="region of interest" description="Disordered" evidence="1">
    <location>
        <begin position="1"/>
        <end position="37"/>
    </location>
</feature>
<evidence type="ECO:0000313" key="2">
    <source>
        <dbReference type="EMBL" id="GAA2634881.1"/>
    </source>
</evidence>
<evidence type="ECO:0000313" key="3">
    <source>
        <dbReference type="Proteomes" id="UP001501509"/>
    </source>
</evidence>
<accession>A0ABN3QTV8</accession>
<comment type="caution">
    <text evidence="2">The sequence shown here is derived from an EMBL/GenBank/DDBJ whole genome shotgun (WGS) entry which is preliminary data.</text>
</comment>
<proteinExistence type="predicted"/>
<dbReference type="EMBL" id="BAAATD010000019">
    <property type="protein sequence ID" value="GAA2634881.1"/>
    <property type="molecule type" value="Genomic_DNA"/>
</dbReference>
<name>A0ABN3QTV8_9ACTN</name>
<keyword evidence="3" id="KW-1185">Reference proteome</keyword>
<evidence type="ECO:0000256" key="1">
    <source>
        <dbReference type="SAM" id="MobiDB-lite"/>
    </source>
</evidence>
<organism evidence="2 3">
    <name type="scientific">Actinomadura fulvescens</name>
    <dbReference type="NCBI Taxonomy" id="46160"/>
    <lineage>
        <taxon>Bacteria</taxon>
        <taxon>Bacillati</taxon>
        <taxon>Actinomycetota</taxon>
        <taxon>Actinomycetes</taxon>
        <taxon>Streptosporangiales</taxon>
        <taxon>Thermomonosporaceae</taxon>
        <taxon>Actinomadura</taxon>
    </lineage>
</organism>
<dbReference type="Proteomes" id="UP001501509">
    <property type="component" value="Unassembled WGS sequence"/>
</dbReference>
<reference evidence="2 3" key="1">
    <citation type="journal article" date="2019" name="Int. J. Syst. Evol. Microbiol.">
        <title>The Global Catalogue of Microorganisms (GCM) 10K type strain sequencing project: providing services to taxonomists for standard genome sequencing and annotation.</title>
        <authorList>
            <consortium name="The Broad Institute Genomics Platform"/>
            <consortium name="The Broad Institute Genome Sequencing Center for Infectious Disease"/>
            <person name="Wu L."/>
            <person name="Ma J."/>
        </authorList>
    </citation>
    <scope>NUCLEOTIDE SEQUENCE [LARGE SCALE GENOMIC DNA]</scope>
    <source>
        <strain evidence="2 3">JCM 6833</strain>
    </source>
</reference>